<feature type="compositionally biased region" description="Basic and acidic residues" evidence="1">
    <location>
        <begin position="110"/>
        <end position="121"/>
    </location>
</feature>
<dbReference type="AlphaFoldDB" id="A0AAJ0DBY7"/>
<dbReference type="Gene3D" id="3.10.20.90">
    <property type="entry name" value="Phosphatidylinositol 3-kinase Catalytic Subunit, Chain A, domain 1"/>
    <property type="match status" value="2"/>
</dbReference>
<keyword evidence="4" id="KW-1185">Reference proteome</keyword>
<name>A0AAJ0DBY7_9PEZI</name>
<comment type="caution">
    <text evidence="3">The sequence shown here is derived from an EMBL/GenBank/DDBJ whole genome shotgun (WGS) entry which is preliminary data.</text>
</comment>
<gene>
    <name evidence="3" type="ORF">LTR09_011339</name>
</gene>
<evidence type="ECO:0000259" key="2">
    <source>
        <dbReference type="PROSITE" id="PS50053"/>
    </source>
</evidence>
<evidence type="ECO:0000313" key="3">
    <source>
        <dbReference type="EMBL" id="KAK3047239.1"/>
    </source>
</evidence>
<proteinExistence type="predicted"/>
<protein>
    <recommendedName>
        <fullName evidence="2">Ubiquitin-like domain-containing protein</fullName>
    </recommendedName>
</protein>
<dbReference type="EMBL" id="JAWDJX010000065">
    <property type="protein sequence ID" value="KAK3047239.1"/>
    <property type="molecule type" value="Genomic_DNA"/>
</dbReference>
<feature type="region of interest" description="Disordered" evidence="1">
    <location>
        <begin position="89"/>
        <end position="139"/>
    </location>
</feature>
<reference evidence="3" key="1">
    <citation type="submission" date="2023-04" db="EMBL/GenBank/DDBJ databases">
        <title>Black Yeasts Isolated from many extreme environments.</title>
        <authorList>
            <person name="Coleine C."/>
            <person name="Stajich J.E."/>
            <person name="Selbmann L."/>
        </authorList>
    </citation>
    <scope>NUCLEOTIDE SEQUENCE</scope>
    <source>
        <strain evidence="3">CCFEE 5312</strain>
    </source>
</reference>
<feature type="compositionally biased region" description="Basic and acidic residues" evidence="1">
    <location>
        <begin position="93"/>
        <end position="102"/>
    </location>
</feature>
<evidence type="ECO:0000256" key="1">
    <source>
        <dbReference type="SAM" id="MobiDB-lite"/>
    </source>
</evidence>
<dbReference type="InterPro" id="IPR029071">
    <property type="entry name" value="Ubiquitin-like_domsf"/>
</dbReference>
<dbReference type="InterPro" id="IPR000626">
    <property type="entry name" value="Ubiquitin-like_dom"/>
</dbReference>
<dbReference type="SUPFAM" id="SSF54236">
    <property type="entry name" value="Ubiquitin-like"/>
    <property type="match status" value="2"/>
</dbReference>
<sequence length="375" mass="42498">MSIQLKIELPLKTVVELRNNTDEDCYSWDGYCHSSGATNKVMTAVKKALDDLPYSITTYGKPSAVEASTTSLDDALPDPIKGLSLQDMETSVADEKPVEKMPKKNKKKSKYVEEMSPYEEKPTEDEEEPMKEEKKSTEAEKKNITVNIRDNMNKDEFFEMHMNDTIAELYYAYAYRVAFPTDKFMLHYDGTALRLEDDLYLGKAGFVDHALVHAYPVYTPPKYSSRYGPTTVTMEYDTIPRKETPKAKAPAPSETTNDYDWEVRSIQSPTEESTCDCRNDGCDGKEEDSKLFEITIRDLMNQTEVFNVAKHDTLFELAERYGNRTGLDTGALRFKLPDGAVHDLNAEEDDGEMTLGDFDIVEGEVIVAMPDSINF</sequence>
<evidence type="ECO:0000313" key="4">
    <source>
        <dbReference type="Proteomes" id="UP001271007"/>
    </source>
</evidence>
<accession>A0AAJ0DBY7</accession>
<dbReference type="PROSITE" id="PS50053">
    <property type="entry name" value="UBIQUITIN_2"/>
    <property type="match status" value="1"/>
</dbReference>
<dbReference type="Proteomes" id="UP001271007">
    <property type="component" value="Unassembled WGS sequence"/>
</dbReference>
<organism evidence="3 4">
    <name type="scientific">Extremus antarcticus</name>
    <dbReference type="NCBI Taxonomy" id="702011"/>
    <lineage>
        <taxon>Eukaryota</taxon>
        <taxon>Fungi</taxon>
        <taxon>Dikarya</taxon>
        <taxon>Ascomycota</taxon>
        <taxon>Pezizomycotina</taxon>
        <taxon>Dothideomycetes</taxon>
        <taxon>Dothideomycetidae</taxon>
        <taxon>Mycosphaerellales</taxon>
        <taxon>Extremaceae</taxon>
        <taxon>Extremus</taxon>
    </lineage>
</organism>
<feature type="domain" description="Ubiquitin-like" evidence="2">
    <location>
        <begin position="144"/>
        <end position="213"/>
    </location>
</feature>